<accession>A0A5S6QUC8</accession>
<evidence type="ECO:0000256" key="1">
    <source>
        <dbReference type="SAM" id="Coils"/>
    </source>
</evidence>
<evidence type="ECO:0000313" key="4">
    <source>
        <dbReference type="WBParaSite" id="TMUE_3000010739.1"/>
    </source>
</evidence>
<feature type="coiled-coil region" evidence="1">
    <location>
        <begin position="77"/>
        <end position="104"/>
    </location>
</feature>
<evidence type="ECO:0000313" key="3">
    <source>
        <dbReference type="Proteomes" id="UP000046395"/>
    </source>
</evidence>
<reference evidence="4" key="1">
    <citation type="submission" date="2019-12" db="UniProtKB">
        <authorList>
            <consortium name="WormBaseParasite"/>
        </authorList>
    </citation>
    <scope>IDENTIFICATION</scope>
</reference>
<keyword evidence="2" id="KW-0732">Signal</keyword>
<evidence type="ECO:0000256" key="2">
    <source>
        <dbReference type="SAM" id="SignalP"/>
    </source>
</evidence>
<keyword evidence="3" id="KW-1185">Reference proteome</keyword>
<feature type="chain" id="PRO_5024295817" evidence="2">
    <location>
        <begin position="20"/>
        <end position="256"/>
    </location>
</feature>
<protein>
    <submittedName>
        <fullName evidence="4">SXP/RAL-2 family protein Ani s 5-like cation-binding domain-containing protein</fullName>
    </submittedName>
</protein>
<organism evidence="3 4">
    <name type="scientific">Trichuris muris</name>
    <name type="common">Mouse whipworm</name>
    <dbReference type="NCBI Taxonomy" id="70415"/>
    <lineage>
        <taxon>Eukaryota</taxon>
        <taxon>Metazoa</taxon>
        <taxon>Ecdysozoa</taxon>
        <taxon>Nematoda</taxon>
        <taxon>Enoplea</taxon>
        <taxon>Dorylaimia</taxon>
        <taxon>Trichinellida</taxon>
        <taxon>Trichuridae</taxon>
        <taxon>Trichuris</taxon>
    </lineage>
</organism>
<dbReference type="WBParaSite" id="TMUE_3000010739.1">
    <property type="protein sequence ID" value="TMUE_3000010739.1"/>
    <property type="gene ID" value="WBGene00285531"/>
</dbReference>
<proteinExistence type="predicted"/>
<dbReference type="Proteomes" id="UP000046395">
    <property type="component" value="Unassembled WGS sequence"/>
</dbReference>
<dbReference type="AlphaFoldDB" id="A0A5S6QUC8"/>
<name>A0A5S6QUC8_TRIMR</name>
<feature type="signal peptide" evidence="2">
    <location>
        <begin position="1"/>
        <end position="19"/>
    </location>
</feature>
<keyword evidence="1" id="KW-0175">Coiled coil</keyword>
<dbReference type="STRING" id="70415.A0A5S6QUC8"/>
<sequence>MFGCLKLIILFVLIARNVGETATDRKNNSVFDALVEQAMKNIRVHTNWLSTNVTDIMARLDSFFSEEESTTKQTEPSTEKEEELTSIEKLLEKMNEQISAFSKQLDKDGGIAEAASQVWKYLKDTFELQADSLNSTFDTFVAKGKQLYESINDESKNSFKDLGEKMATLWQQVYTEVTKMKTILTDEKHTTRSLESLMQNLREQGPESMKNVLEQMKKGERDGKSLLDLLSLALGKKLSDFIENPQEIEDLLKKQQ</sequence>